<comment type="caution">
    <text evidence="8">The sequence shown here is derived from an EMBL/GenBank/DDBJ whole genome shotgun (WGS) entry which is preliminary data.</text>
</comment>
<dbReference type="OrthoDB" id="25872at2759"/>
<dbReference type="InterPro" id="IPR032710">
    <property type="entry name" value="NTF2-like_dom_sf"/>
</dbReference>
<dbReference type="InterPro" id="IPR018222">
    <property type="entry name" value="Nuclear_transport_factor_2_euk"/>
</dbReference>
<evidence type="ECO:0000259" key="7">
    <source>
        <dbReference type="PROSITE" id="PS50177"/>
    </source>
</evidence>
<dbReference type="Gene3D" id="3.10.450.50">
    <property type="match status" value="1"/>
</dbReference>
<evidence type="ECO:0000256" key="5">
    <source>
        <dbReference type="ARBA" id="ARBA00023242"/>
    </source>
</evidence>
<dbReference type="PROSITE" id="PS50177">
    <property type="entry name" value="NTF2_DOMAIN"/>
    <property type="match status" value="1"/>
</dbReference>
<feature type="region of interest" description="Disordered" evidence="6">
    <location>
        <begin position="537"/>
        <end position="559"/>
    </location>
</feature>
<feature type="region of interest" description="Disordered" evidence="6">
    <location>
        <begin position="1"/>
        <end position="74"/>
    </location>
</feature>
<evidence type="ECO:0000256" key="6">
    <source>
        <dbReference type="SAM" id="MobiDB-lite"/>
    </source>
</evidence>
<sequence>MLSSPTPPPGSRVIATNAFRKAGLMDHDERMRDASDKPGGRKGHQKTNTHKVRSHRPRAAEAVLGKDHPSSSNRNPMLAARIAASSSSEGLAIRGASKATTAGRLRRNAISLNGSSSSNVVNRATTVGVKVIELWKEFVNLRWNPEARFLNLERMLDDEFIAKNRLIPPGAPGSSTKEASVIFKIAGQLKPDVQTISLAHNNIGNGVMLTTMAHYLPKLANLSLEGNKLKMWRDLDYISGRKGKLEHLRELILKGNPIRELEYQNNRAHKYKSELARRFPSLEMLDQEAIVKIAFDVPQASTSGTITRTTATTFPAPMMPPFITGVDGSIVSNFLMRYFPLYDNQRSALIDAYHPSATFSFSANTAIPVRARIEGYHYSKEMPNQRKLEWPPWLLGGHGGSRNLSRMAGGGQRLTKTLHVGGEEAVKAMADLPSTKHDVSGSPEKFCVDAWPVTHADGTALFITLHGQFTELPSEGIRSFDRSFIVAPAPDGSRVLLPKFLTGLCRAKLNGWDVMIMSDQLVVRAYSKHEAWQPGPMRVQAGDSLPSDTPPSSVPSLTPQAEAQLQQDLAAIVSCKFHQSKGYAVSQNLSA</sequence>
<accession>A0A2R6NL21</accession>
<proteinExistence type="inferred from homology"/>
<comment type="similarity">
    <text evidence="2">Belongs to the NXF family.</text>
</comment>
<keyword evidence="3" id="KW-0813">Transport</keyword>
<keyword evidence="9" id="KW-1185">Reference proteome</keyword>
<evidence type="ECO:0000256" key="3">
    <source>
        <dbReference type="ARBA" id="ARBA00022448"/>
    </source>
</evidence>
<evidence type="ECO:0000313" key="8">
    <source>
        <dbReference type="EMBL" id="PSR72948.1"/>
    </source>
</evidence>
<dbReference type="GO" id="GO:0016973">
    <property type="term" value="P:poly(A)+ mRNA export from nucleus"/>
    <property type="evidence" value="ECO:0007669"/>
    <property type="project" value="TreeGrafter"/>
</dbReference>
<dbReference type="Proteomes" id="UP000186601">
    <property type="component" value="Unassembled WGS sequence"/>
</dbReference>
<evidence type="ECO:0000313" key="9">
    <source>
        <dbReference type="Proteomes" id="UP000186601"/>
    </source>
</evidence>
<protein>
    <recommendedName>
        <fullName evidence="7">NTF2 domain-containing protein</fullName>
    </recommendedName>
</protein>
<feature type="compositionally biased region" description="Basic and acidic residues" evidence="6">
    <location>
        <begin position="23"/>
        <end position="39"/>
    </location>
</feature>
<dbReference type="InterPro" id="IPR002075">
    <property type="entry name" value="NTF2_dom"/>
</dbReference>
<keyword evidence="5" id="KW-0539">Nucleus</keyword>
<keyword evidence="4" id="KW-0509">mRNA transport</keyword>
<dbReference type="GO" id="GO:0003723">
    <property type="term" value="F:RNA binding"/>
    <property type="evidence" value="ECO:0007669"/>
    <property type="project" value="TreeGrafter"/>
</dbReference>
<dbReference type="EMBL" id="MLYV02001124">
    <property type="protein sequence ID" value="PSR72948.1"/>
    <property type="molecule type" value="Genomic_DNA"/>
</dbReference>
<feature type="compositionally biased region" description="Pro residues" evidence="6">
    <location>
        <begin position="1"/>
        <end position="10"/>
    </location>
</feature>
<dbReference type="GO" id="GO:0005634">
    <property type="term" value="C:nucleus"/>
    <property type="evidence" value="ECO:0007669"/>
    <property type="project" value="UniProtKB-SubCell"/>
</dbReference>
<reference evidence="8 9" key="1">
    <citation type="submission" date="2018-02" db="EMBL/GenBank/DDBJ databases">
        <title>Genome sequence of the basidiomycete white-rot fungus Phlebia centrifuga.</title>
        <authorList>
            <person name="Granchi Z."/>
            <person name="Peng M."/>
            <person name="de Vries R.P."/>
            <person name="Hilden K."/>
            <person name="Makela M.R."/>
            <person name="Grigoriev I."/>
            <person name="Riley R."/>
        </authorList>
    </citation>
    <scope>NUCLEOTIDE SEQUENCE [LARGE SCALE GENOMIC DNA]</scope>
    <source>
        <strain evidence="8 9">FBCC195</strain>
    </source>
</reference>
<dbReference type="InterPro" id="IPR030217">
    <property type="entry name" value="NXF_fam"/>
</dbReference>
<feature type="compositionally biased region" description="Basic residues" evidence="6">
    <location>
        <begin position="40"/>
        <end position="57"/>
    </location>
</feature>
<dbReference type="STRING" id="98765.A0A2R6NL21"/>
<dbReference type="InterPro" id="IPR032675">
    <property type="entry name" value="LRR_dom_sf"/>
</dbReference>
<dbReference type="SUPFAM" id="SSF52058">
    <property type="entry name" value="L domain-like"/>
    <property type="match status" value="1"/>
</dbReference>
<dbReference type="Gene3D" id="3.80.10.10">
    <property type="entry name" value="Ribonuclease Inhibitor"/>
    <property type="match status" value="1"/>
</dbReference>
<comment type="subcellular location">
    <subcellularLocation>
        <location evidence="1">Nucleus</location>
    </subcellularLocation>
</comment>
<evidence type="ECO:0000256" key="4">
    <source>
        <dbReference type="ARBA" id="ARBA00022816"/>
    </source>
</evidence>
<dbReference type="Pfam" id="PF22602">
    <property type="entry name" value="NXF_NTF2"/>
    <property type="match status" value="1"/>
</dbReference>
<dbReference type="AlphaFoldDB" id="A0A2R6NL21"/>
<dbReference type="PANTHER" id="PTHR10662:SF22">
    <property type="entry name" value="NUCLEAR RNA EXPORT FACTOR 1"/>
    <property type="match status" value="1"/>
</dbReference>
<gene>
    <name evidence="8" type="ORF">PHLCEN_2v11185</name>
</gene>
<name>A0A2R6NL21_9APHY</name>
<dbReference type="PANTHER" id="PTHR10662">
    <property type="entry name" value="NUCLEAR RNA EXPORT FACTOR"/>
    <property type="match status" value="1"/>
</dbReference>
<feature type="domain" description="NTF2" evidence="7">
    <location>
        <begin position="330"/>
        <end position="523"/>
    </location>
</feature>
<evidence type="ECO:0000256" key="1">
    <source>
        <dbReference type="ARBA" id="ARBA00004123"/>
    </source>
</evidence>
<evidence type="ECO:0000256" key="2">
    <source>
        <dbReference type="ARBA" id="ARBA00009285"/>
    </source>
</evidence>
<dbReference type="SUPFAM" id="SSF54427">
    <property type="entry name" value="NTF2-like"/>
    <property type="match status" value="1"/>
</dbReference>
<organism evidence="8 9">
    <name type="scientific">Hermanssonia centrifuga</name>
    <dbReference type="NCBI Taxonomy" id="98765"/>
    <lineage>
        <taxon>Eukaryota</taxon>
        <taxon>Fungi</taxon>
        <taxon>Dikarya</taxon>
        <taxon>Basidiomycota</taxon>
        <taxon>Agaricomycotina</taxon>
        <taxon>Agaricomycetes</taxon>
        <taxon>Polyporales</taxon>
        <taxon>Meruliaceae</taxon>
        <taxon>Hermanssonia</taxon>
    </lineage>
</organism>